<organism evidence="1 2">
    <name type="scientific">Sistotremastrum suecicum HHB10207 ss-3</name>
    <dbReference type="NCBI Taxonomy" id="1314776"/>
    <lineage>
        <taxon>Eukaryota</taxon>
        <taxon>Fungi</taxon>
        <taxon>Dikarya</taxon>
        <taxon>Basidiomycota</taxon>
        <taxon>Agaricomycotina</taxon>
        <taxon>Agaricomycetes</taxon>
        <taxon>Sistotremastrales</taxon>
        <taxon>Sistotremastraceae</taxon>
        <taxon>Sistotremastrum</taxon>
    </lineage>
</organism>
<gene>
    <name evidence="1" type="ORF">SISSUDRAFT_218760</name>
</gene>
<proteinExistence type="predicted"/>
<dbReference type="AlphaFoldDB" id="A0A166A5T6"/>
<keyword evidence="2" id="KW-1185">Reference proteome</keyword>
<sequence>MNQSFGQLWHAFDSEDEGMMKIELTSTIGAGAGEACTRQATRVKVRTRAFDRDGSMTKVCTVLVLYSRPSVSNSSYIDPLHALPGEVHASKLYQEQNADNFGDRVNYTNFQACVKDHPTECSSMVYRVQDERHGIHGRFEDLGRSRFVG</sequence>
<dbReference type="EMBL" id="KV428157">
    <property type="protein sequence ID" value="KZT34986.1"/>
    <property type="molecule type" value="Genomic_DNA"/>
</dbReference>
<name>A0A166A5T6_9AGAM</name>
<evidence type="ECO:0000313" key="1">
    <source>
        <dbReference type="EMBL" id="KZT34986.1"/>
    </source>
</evidence>
<evidence type="ECO:0000313" key="2">
    <source>
        <dbReference type="Proteomes" id="UP000076798"/>
    </source>
</evidence>
<accession>A0A166A5T6</accession>
<protein>
    <submittedName>
        <fullName evidence="1">Uncharacterized protein</fullName>
    </submittedName>
</protein>
<dbReference type="Proteomes" id="UP000076798">
    <property type="component" value="Unassembled WGS sequence"/>
</dbReference>
<reference evidence="1 2" key="1">
    <citation type="journal article" date="2016" name="Mol. Biol. Evol.">
        <title>Comparative Genomics of Early-Diverging Mushroom-Forming Fungi Provides Insights into the Origins of Lignocellulose Decay Capabilities.</title>
        <authorList>
            <person name="Nagy L.G."/>
            <person name="Riley R."/>
            <person name="Tritt A."/>
            <person name="Adam C."/>
            <person name="Daum C."/>
            <person name="Floudas D."/>
            <person name="Sun H."/>
            <person name="Yadav J.S."/>
            <person name="Pangilinan J."/>
            <person name="Larsson K.H."/>
            <person name="Matsuura K."/>
            <person name="Barry K."/>
            <person name="Labutti K."/>
            <person name="Kuo R."/>
            <person name="Ohm R.A."/>
            <person name="Bhattacharya S.S."/>
            <person name="Shirouzu T."/>
            <person name="Yoshinaga Y."/>
            <person name="Martin F.M."/>
            <person name="Grigoriev I.V."/>
            <person name="Hibbett D.S."/>
        </authorList>
    </citation>
    <scope>NUCLEOTIDE SEQUENCE [LARGE SCALE GENOMIC DNA]</scope>
    <source>
        <strain evidence="1 2">HHB10207 ss-3</strain>
    </source>
</reference>